<organism evidence="1 2">
    <name type="scientific">Mycobacterium shigaense</name>
    <dbReference type="NCBI Taxonomy" id="722731"/>
    <lineage>
        <taxon>Bacteria</taxon>
        <taxon>Bacillati</taxon>
        <taxon>Actinomycetota</taxon>
        <taxon>Actinomycetes</taxon>
        <taxon>Mycobacteriales</taxon>
        <taxon>Mycobacteriaceae</taxon>
        <taxon>Mycobacterium</taxon>
        <taxon>Mycobacterium simiae complex</taxon>
    </lineage>
</organism>
<dbReference type="OrthoDB" id="9802489at2"/>
<evidence type="ECO:0000313" key="2">
    <source>
        <dbReference type="Proteomes" id="UP000217736"/>
    </source>
</evidence>
<sequence>MQVAFGNPLKKLTLVYEVSHCKGFLPAPDLYLYDNGTYWIRSAGVDFYGVYAVTAGSLSDARFGIDFIAFPSPYSGGQTVHHHLHFDAMAGEFTQDAAAARNSGIPPQCGVFRMEDNTTVVR</sequence>
<accession>A0A1Z4EBV4</accession>
<dbReference type="RefSeq" id="WP_096436451.1">
    <property type="nucleotide sequence ID" value="NZ_AP018164.1"/>
</dbReference>
<dbReference type="EMBL" id="AP018164">
    <property type="protein sequence ID" value="BAX90451.1"/>
    <property type="molecule type" value="Genomic_DNA"/>
</dbReference>
<proteinExistence type="predicted"/>
<dbReference type="AlphaFoldDB" id="A0A1Z4EBV4"/>
<dbReference type="KEGG" id="mshg:MSG_00285"/>
<dbReference type="Proteomes" id="UP000217736">
    <property type="component" value="Chromosome"/>
</dbReference>
<protein>
    <submittedName>
        <fullName evidence="1">Uncharacterized protein</fullName>
    </submittedName>
</protein>
<gene>
    <name evidence="1" type="ORF">MSG_00285</name>
</gene>
<name>A0A1Z4EBV4_9MYCO</name>
<keyword evidence="2" id="KW-1185">Reference proteome</keyword>
<reference evidence="2" key="1">
    <citation type="submission" date="2017-06" db="EMBL/GenBank/DDBJ databases">
        <title>Complete Genome Sequence of Mycobacterium shigaense.</title>
        <authorList>
            <person name="Fukano H."/>
            <person name="Yoshida M."/>
            <person name="Kazumi Y."/>
            <person name="Ogura Y."/>
            <person name="Mitarai S."/>
            <person name="Hayashi T."/>
            <person name="Hoshino Y."/>
        </authorList>
    </citation>
    <scope>NUCLEOTIDE SEQUENCE [LARGE SCALE GENOMIC DNA]</scope>
    <source>
        <strain evidence="2">UN-152</strain>
    </source>
</reference>
<evidence type="ECO:0000313" key="1">
    <source>
        <dbReference type="EMBL" id="BAX90451.1"/>
    </source>
</evidence>